<dbReference type="GO" id="GO:0043565">
    <property type="term" value="F:sequence-specific DNA binding"/>
    <property type="evidence" value="ECO:0007669"/>
    <property type="project" value="InterPro"/>
</dbReference>
<dbReference type="Gene3D" id="2.60.120.10">
    <property type="entry name" value="Jelly Rolls"/>
    <property type="match status" value="1"/>
</dbReference>
<dbReference type="InterPro" id="IPR014710">
    <property type="entry name" value="RmlC-like_jellyroll"/>
</dbReference>
<dbReference type="InterPro" id="IPR011051">
    <property type="entry name" value="RmlC_Cupin_sf"/>
</dbReference>
<dbReference type="PANTHER" id="PTHR11019">
    <property type="entry name" value="HTH-TYPE TRANSCRIPTIONAL REGULATOR NIMR"/>
    <property type="match status" value="1"/>
</dbReference>
<sequence>MPIRYGDVDGEPPDPVFLRTEHFRAGTVFPPRRQIWGELNFALQGVAEFEIAGDTYMSPPQYAVWIPPGFEHTGVNRHDIRYASAYIAASLCDGLPAEPCTLVLNPLLKAIFADFDARGIRHPKTEADLRLAMVIVDQIRAAPRFAHYLPSTDDPMIAPVLRALEADPGDRRSAADWARTAGTTERTFSRRCQDRLGMSFNDWRLRLKLVTGLALLEDGASVRAVSQRLGYNNPSAYIAMVRRLTGASPSQLRGAQEKGPR</sequence>
<evidence type="ECO:0000313" key="7">
    <source>
        <dbReference type="Proteomes" id="UP000541470"/>
    </source>
</evidence>
<accession>A0A7Y0FVD5</accession>
<evidence type="ECO:0000256" key="2">
    <source>
        <dbReference type="ARBA" id="ARBA00023015"/>
    </source>
</evidence>
<evidence type="ECO:0000256" key="1">
    <source>
        <dbReference type="ARBA" id="ARBA00022491"/>
    </source>
</evidence>
<dbReference type="Gene3D" id="1.10.10.60">
    <property type="entry name" value="Homeodomain-like"/>
    <property type="match status" value="1"/>
</dbReference>
<organism evidence="6 7">
    <name type="scientific">Rhizobium terricola</name>
    <dbReference type="NCBI Taxonomy" id="2728849"/>
    <lineage>
        <taxon>Bacteria</taxon>
        <taxon>Pseudomonadati</taxon>
        <taxon>Pseudomonadota</taxon>
        <taxon>Alphaproteobacteria</taxon>
        <taxon>Hyphomicrobiales</taxon>
        <taxon>Rhizobiaceae</taxon>
        <taxon>Rhizobium/Agrobacterium group</taxon>
        <taxon>Rhizobium</taxon>
    </lineage>
</organism>
<evidence type="ECO:0000256" key="4">
    <source>
        <dbReference type="ARBA" id="ARBA00023163"/>
    </source>
</evidence>
<dbReference type="GO" id="GO:0003700">
    <property type="term" value="F:DNA-binding transcription factor activity"/>
    <property type="evidence" value="ECO:0007669"/>
    <property type="project" value="InterPro"/>
</dbReference>
<keyword evidence="4" id="KW-0804">Transcription</keyword>
<proteinExistence type="predicted"/>
<dbReference type="InterPro" id="IPR018060">
    <property type="entry name" value="HTH_AraC"/>
</dbReference>
<keyword evidence="7" id="KW-1185">Reference proteome</keyword>
<comment type="caution">
    <text evidence="6">The sequence shown here is derived from an EMBL/GenBank/DDBJ whole genome shotgun (WGS) entry which is preliminary data.</text>
</comment>
<dbReference type="CDD" id="cd06124">
    <property type="entry name" value="cupin_NimR-like_N"/>
    <property type="match status" value="1"/>
</dbReference>
<dbReference type="Pfam" id="PF02311">
    <property type="entry name" value="AraC_binding"/>
    <property type="match status" value="1"/>
</dbReference>
<dbReference type="PROSITE" id="PS00041">
    <property type="entry name" value="HTH_ARAC_FAMILY_1"/>
    <property type="match status" value="1"/>
</dbReference>
<dbReference type="AlphaFoldDB" id="A0A7Y0FVD5"/>
<dbReference type="PROSITE" id="PS01124">
    <property type="entry name" value="HTH_ARAC_FAMILY_2"/>
    <property type="match status" value="1"/>
</dbReference>
<dbReference type="InterPro" id="IPR009057">
    <property type="entry name" value="Homeodomain-like_sf"/>
</dbReference>
<dbReference type="RefSeq" id="WP_169589358.1">
    <property type="nucleotide sequence ID" value="NZ_JABBGK010000001.1"/>
</dbReference>
<name>A0A7Y0FVD5_9HYPH</name>
<keyword evidence="2" id="KW-0805">Transcription regulation</keyword>
<evidence type="ECO:0000259" key="5">
    <source>
        <dbReference type="PROSITE" id="PS01124"/>
    </source>
</evidence>
<dbReference type="SMART" id="SM00342">
    <property type="entry name" value="HTH_ARAC"/>
    <property type="match status" value="1"/>
</dbReference>
<dbReference type="InterPro" id="IPR003313">
    <property type="entry name" value="AraC-bd"/>
</dbReference>
<gene>
    <name evidence="6" type="ORF">HHL25_09335</name>
</gene>
<evidence type="ECO:0000256" key="3">
    <source>
        <dbReference type="ARBA" id="ARBA00023125"/>
    </source>
</evidence>
<dbReference type="Proteomes" id="UP000541470">
    <property type="component" value="Unassembled WGS sequence"/>
</dbReference>
<dbReference type="FunFam" id="1.10.10.60:FF:000132">
    <property type="entry name" value="AraC family transcriptional regulator"/>
    <property type="match status" value="1"/>
</dbReference>
<dbReference type="PANTHER" id="PTHR11019:SF190">
    <property type="entry name" value="ARAC-FAMILY REGULATORY PROTEIN"/>
    <property type="match status" value="1"/>
</dbReference>
<dbReference type="SUPFAM" id="SSF46689">
    <property type="entry name" value="Homeodomain-like"/>
    <property type="match status" value="1"/>
</dbReference>
<keyword evidence="3" id="KW-0238">DNA-binding</keyword>
<dbReference type="InterPro" id="IPR018062">
    <property type="entry name" value="HTH_AraC-typ_CS"/>
</dbReference>
<dbReference type="EMBL" id="JABBGK010000001">
    <property type="protein sequence ID" value="NML74322.1"/>
    <property type="molecule type" value="Genomic_DNA"/>
</dbReference>
<dbReference type="SUPFAM" id="SSF51182">
    <property type="entry name" value="RmlC-like cupins"/>
    <property type="match status" value="1"/>
</dbReference>
<protein>
    <submittedName>
        <fullName evidence="6">AraC family transcriptional regulator</fullName>
    </submittedName>
</protein>
<keyword evidence="1" id="KW-0678">Repressor</keyword>
<reference evidence="6 7" key="1">
    <citation type="submission" date="2020-04" db="EMBL/GenBank/DDBJ databases">
        <title>Rhizobium sp. S-51 isolated from soil.</title>
        <authorList>
            <person name="Dahal R.H."/>
        </authorList>
    </citation>
    <scope>NUCLEOTIDE SEQUENCE [LARGE SCALE GENOMIC DNA]</scope>
    <source>
        <strain evidence="6 7">S-51</strain>
    </source>
</reference>
<feature type="domain" description="HTH araC/xylS-type" evidence="5">
    <location>
        <begin position="158"/>
        <end position="255"/>
    </location>
</feature>
<dbReference type="Pfam" id="PF12833">
    <property type="entry name" value="HTH_18"/>
    <property type="match status" value="1"/>
</dbReference>
<evidence type="ECO:0000313" key="6">
    <source>
        <dbReference type="EMBL" id="NML74322.1"/>
    </source>
</evidence>